<proteinExistence type="predicted"/>
<keyword evidence="3" id="KW-1185">Reference proteome</keyword>
<feature type="compositionally biased region" description="Pro residues" evidence="1">
    <location>
        <begin position="198"/>
        <end position="212"/>
    </location>
</feature>
<accession>A0A2J6RC42</accession>
<feature type="region of interest" description="Disordered" evidence="1">
    <location>
        <begin position="173"/>
        <end position="233"/>
    </location>
</feature>
<protein>
    <submittedName>
        <fullName evidence="2">Uncharacterized protein</fullName>
    </submittedName>
</protein>
<sequence length="365" mass="42200">MSEVGSSSILILNNSTSEFGISLMVIFWRWRLACQYLDLSLKLEQHQPPTSTYLQTTSKMCEFSYYIYSGCQHRFIEVTSYCAPTLWKAGLTGTLKTCPEVIYRRILLNFWKSMHPKTKKTNAQLNSVSSFGVKSRSEYWWRAMSGFCRKCEDEFKMPKVAHQATHDGAPITIIQKGPTNQHPATTPKPVTRPRRRPNPTPARKPIVPPPGFDPTYNPFYNTPEPVEEPDEEPTALPEIDHPFIYTPYINRTVYSLLEIIDEYDAETSKLPYYLYFPPNLEVYDPETKSEWSSRAHYMGAPWPGSPNPYLTANGGLTKADKAYCKEASRLMEMDLLWKREFRYRGIDFEIFKFHALQPEVLPSEE</sequence>
<evidence type="ECO:0000313" key="3">
    <source>
        <dbReference type="Proteomes" id="UP000235786"/>
    </source>
</evidence>
<gene>
    <name evidence="2" type="ORF">L207DRAFT_587115</name>
</gene>
<dbReference type="OrthoDB" id="3479898at2759"/>
<organism evidence="2 3">
    <name type="scientific">Hyaloscypha variabilis (strain UAMH 11265 / GT02V1 / F)</name>
    <name type="common">Meliniomyces variabilis</name>
    <dbReference type="NCBI Taxonomy" id="1149755"/>
    <lineage>
        <taxon>Eukaryota</taxon>
        <taxon>Fungi</taxon>
        <taxon>Dikarya</taxon>
        <taxon>Ascomycota</taxon>
        <taxon>Pezizomycotina</taxon>
        <taxon>Leotiomycetes</taxon>
        <taxon>Helotiales</taxon>
        <taxon>Hyaloscyphaceae</taxon>
        <taxon>Hyaloscypha</taxon>
        <taxon>Hyaloscypha variabilis</taxon>
    </lineage>
</organism>
<dbReference type="Proteomes" id="UP000235786">
    <property type="component" value="Unassembled WGS sequence"/>
</dbReference>
<dbReference type="EMBL" id="KZ613951">
    <property type="protein sequence ID" value="PMD36085.1"/>
    <property type="molecule type" value="Genomic_DNA"/>
</dbReference>
<evidence type="ECO:0000313" key="2">
    <source>
        <dbReference type="EMBL" id="PMD36085.1"/>
    </source>
</evidence>
<dbReference type="AlphaFoldDB" id="A0A2J6RC42"/>
<reference evidence="2 3" key="1">
    <citation type="submission" date="2016-04" db="EMBL/GenBank/DDBJ databases">
        <title>A degradative enzymes factory behind the ericoid mycorrhizal symbiosis.</title>
        <authorList>
            <consortium name="DOE Joint Genome Institute"/>
            <person name="Martino E."/>
            <person name="Morin E."/>
            <person name="Grelet G."/>
            <person name="Kuo A."/>
            <person name="Kohler A."/>
            <person name="Daghino S."/>
            <person name="Barry K."/>
            <person name="Choi C."/>
            <person name="Cichocki N."/>
            <person name="Clum A."/>
            <person name="Copeland A."/>
            <person name="Hainaut M."/>
            <person name="Haridas S."/>
            <person name="Labutti K."/>
            <person name="Lindquist E."/>
            <person name="Lipzen A."/>
            <person name="Khouja H.-R."/>
            <person name="Murat C."/>
            <person name="Ohm R."/>
            <person name="Olson A."/>
            <person name="Spatafora J."/>
            <person name="Veneault-Fourrey C."/>
            <person name="Henrissat B."/>
            <person name="Grigoriev I."/>
            <person name="Martin F."/>
            <person name="Perotto S."/>
        </authorList>
    </citation>
    <scope>NUCLEOTIDE SEQUENCE [LARGE SCALE GENOMIC DNA]</scope>
    <source>
        <strain evidence="2 3">F</strain>
    </source>
</reference>
<evidence type="ECO:0000256" key="1">
    <source>
        <dbReference type="SAM" id="MobiDB-lite"/>
    </source>
</evidence>
<name>A0A2J6RC42_HYAVF</name>